<dbReference type="EMBL" id="PGCI01000091">
    <property type="protein sequence ID" value="PLW41295.1"/>
    <property type="molecule type" value="Genomic_DNA"/>
</dbReference>
<comment type="caution">
    <text evidence="7">The sequence shown here is derived from an EMBL/GenBank/DDBJ whole genome shotgun (WGS) entry which is preliminary data.</text>
</comment>
<accession>A0A2N5UU55</accession>
<evidence type="ECO:0000256" key="4">
    <source>
        <dbReference type="ARBA" id="ARBA00022857"/>
    </source>
</evidence>
<evidence type="ECO:0000256" key="1">
    <source>
        <dbReference type="ARBA" id="ARBA00001974"/>
    </source>
</evidence>
<dbReference type="GO" id="GO:0016491">
    <property type="term" value="F:oxidoreductase activity"/>
    <property type="evidence" value="ECO:0007669"/>
    <property type="project" value="UniProtKB-KW"/>
</dbReference>
<keyword evidence="5" id="KW-0560">Oxidoreductase</keyword>
<dbReference type="InterPro" id="IPR036188">
    <property type="entry name" value="FAD/NAD-bd_sf"/>
</dbReference>
<dbReference type="AlphaFoldDB" id="A0A2N5UU55"/>
<keyword evidence="2" id="KW-0285">Flavoprotein</keyword>
<reference evidence="7 8" key="1">
    <citation type="submission" date="2017-11" db="EMBL/GenBank/DDBJ databases">
        <title>De novo assembly and phasing of dikaryotic genomes from two isolates of Puccinia coronata f. sp. avenae, the causal agent of oat crown rust.</title>
        <authorList>
            <person name="Miller M.E."/>
            <person name="Zhang Y."/>
            <person name="Omidvar V."/>
            <person name="Sperschneider J."/>
            <person name="Schwessinger B."/>
            <person name="Raley C."/>
            <person name="Palmer J.M."/>
            <person name="Garnica D."/>
            <person name="Upadhyaya N."/>
            <person name="Rathjen J."/>
            <person name="Taylor J.M."/>
            <person name="Park R.F."/>
            <person name="Dodds P.N."/>
            <person name="Hirsch C.D."/>
            <person name="Kianian S.F."/>
            <person name="Figueroa M."/>
        </authorList>
    </citation>
    <scope>NUCLEOTIDE SEQUENCE [LARGE SCALE GENOMIC DNA]</scope>
    <source>
        <strain evidence="7">12SD80</strain>
    </source>
</reference>
<protein>
    <recommendedName>
        <fullName evidence="9">Adrenodoxin-NADP(+) reductase</fullName>
    </recommendedName>
</protein>
<proteinExistence type="predicted"/>
<dbReference type="Gene3D" id="3.40.50.720">
    <property type="entry name" value="NAD(P)-binding Rossmann-like Domain"/>
    <property type="match status" value="1"/>
</dbReference>
<feature type="compositionally biased region" description="Basic and acidic residues" evidence="6">
    <location>
        <begin position="50"/>
        <end position="61"/>
    </location>
</feature>
<dbReference type="Proteomes" id="UP000235392">
    <property type="component" value="Unassembled WGS sequence"/>
</dbReference>
<evidence type="ECO:0000313" key="7">
    <source>
        <dbReference type="EMBL" id="PLW41295.1"/>
    </source>
</evidence>
<name>A0A2N5UU55_9BASI</name>
<organism evidence="7 8">
    <name type="scientific">Puccinia coronata f. sp. avenae</name>
    <dbReference type="NCBI Taxonomy" id="200324"/>
    <lineage>
        <taxon>Eukaryota</taxon>
        <taxon>Fungi</taxon>
        <taxon>Dikarya</taxon>
        <taxon>Basidiomycota</taxon>
        <taxon>Pucciniomycotina</taxon>
        <taxon>Pucciniomycetes</taxon>
        <taxon>Pucciniales</taxon>
        <taxon>Pucciniaceae</taxon>
        <taxon>Puccinia</taxon>
    </lineage>
</organism>
<evidence type="ECO:0008006" key="9">
    <source>
        <dbReference type="Google" id="ProtNLM"/>
    </source>
</evidence>
<keyword evidence="3" id="KW-0274">FAD</keyword>
<dbReference type="PANTHER" id="PTHR48467">
    <property type="entry name" value="GLUTAMATE SYNTHASE 1 [NADH], CHLOROPLASTIC-LIKE"/>
    <property type="match status" value="1"/>
</dbReference>
<dbReference type="Gene3D" id="3.50.50.60">
    <property type="entry name" value="FAD/NAD(P)-binding domain"/>
    <property type="match status" value="1"/>
</dbReference>
<evidence type="ECO:0000256" key="5">
    <source>
        <dbReference type="ARBA" id="ARBA00023002"/>
    </source>
</evidence>
<evidence type="ECO:0000256" key="3">
    <source>
        <dbReference type="ARBA" id="ARBA00022827"/>
    </source>
</evidence>
<dbReference type="PRINTS" id="PR00368">
    <property type="entry name" value="FADPNR"/>
</dbReference>
<gene>
    <name evidence="7" type="ORF">PCASD_10862</name>
</gene>
<dbReference type="PANTHER" id="PTHR48467:SF1">
    <property type="entry name" value="GLUTAMATE SYNTHASE 1 [NADH], CHLOROPLASTIC-LIKE"/>
    <property type="match status" value="1"/>
</dbReference>
<comment type="cofactor">
    <cofactor evidence="1">
        <name>FAD</name>
        <dbReference type="ChEBI" id="CHEBI:57692"/>
    </cofactor>
</comment>
<evidence type="ECO:0000256" key="2">
    <source>
        <dbReference type="ARBA" id="ARBA00022630"/>
    </source>
</evidence>
<dbReference type="InterPro" id="IPR055275">
    <property type="entry name" value="Ferredox_Rdtase"/>
</dbReference>
<sequence length="590" mass="64724">MTFADWFFKEASPVFGDKDLGEYVPDGGSAPAEEMQRRCVTTIGRRKHGGERGARLRTREAGEDDEEEGSGGRRRYTTSLGGSATAPPIRLAIGGGGPAGFFAASRLFSLDQQKLPGLTLPRPLTIHLFEALPTPYGLSRYGVAPDHPEVKNCETKFAQVAEHPNFQYFGNTTVLGDGQDEPSWGRASVRLRTLREEYDAVLLAYGASRDRSLGGIPGEDTLENILPARAAVEWYNGYPGTWAAETGPRFVDLSTVERVTIVGMGNVALDMARILLTDVDVLARTDMSERALAELARSRVRHVDIVGRRGPLQAAFTTRELRELVSLKHVDMRFPTDLLADAATRLAEPGALARMANGRLRKRLLEVMLKAAERPSLPLGSRTCTLSFLRTPVAFHGRTPPAADTPTRVSEVEWRLNSLDYPSDPLEPVDYSAAKALPIQPPLHHSTSTDLVLKSLGYQPILIPPLTYDSQRSRARNTEGRVIGPDSEVVPGLYVTGWLSRGPRGVIGDTMSEAHATAEVILSDLCASPPRSSLRQHHHHPPSLVGGQFRFDWPMWAELDRLEIARGRAASKPRVKTSSILEMLQSARLL</sequence>
<evidence type="ECO:0000313" key="8">
    <source>
        <dbReference type="Proteomes" id="UP000235392"/>
    </source>
</evidence>
<dbReference type="SUPFAM" id="SSF51971">
    <property type="entry name" value="Nucleotide-binding domain"/>
    <property type="match status" value="1"/>
</dbReference>
<keyword evidence="4" id="KW-0521">NADP</keyword>
<evidence type="ECO:0000256" key="6">
    <source>
        <dbReference type="SAM" id="MobiDB-lite"/>
    </source>
</evidence>
<feature type="region of interest" description="Disordered" evidence="6">
    <location>
        <begin position="41"/>
        <end position="82"/>
    </location>
</feature>